<evidence type="ECO:0000259" key="1">
    <source>
        <dbReference type="Pfam" id="PF03358"/>
    </source>
</evidence>
<evidence type="ECO:0000313" key="3">
    <source>
        <dbReference type="Proteomes" id="UP000007519"/>
    </source>
</evidence>
<dbReference type="PANTHER" id="PTHR30543:SF21">
    <property type="entry name" value="NAD(P)H-DEPENDENT FMN REDUCTASE LOT6"/>
    <property type="match status" value="1"/>
</dbReference>
<proteinExistence type="predicted"/>
<keyword evidence="3" id="KW-1185">Reference proteome</keyword>
<dbReference type="InterPro" id="IPR005025">
    <property type="entry name" value="FMN_Rdtase-like_dom"/>
</dbReference>
<accession>H6L257</accession>
<reference evidence="2 3" key="1">
    <citation type="journal article" date="2012" name="Stand. Genomic Sci.">
        <title>Complete genome sequencing and analysis of Saprospira grandis str. Lewin, a predatory marine bacterium.</title>
        <authorList>
            <person name="Saw J.H."/>
            <person name="Yuryev A."/>
            <person name="Kanbe M."/>
            <person name="Hou S."/>
            <person name="Young A.G."/>
            <person name="Aizawa S."/>
            <person name="Alam M."/>
        </authorList>
    </citation>
    <scope>NUCLEOTIDE SEQUENCE [LARGE SCALE GENOMIC DNA]</scope>
    <source>
        <strain evidence="2 3">Lewin</strain>
    </source>
</reference>
<dbReference type="RefSeq" id="WP_015692318.1">
    <property type="nucleotide sequence ID" value="NC_016940.1"/>
</dbReference>
<dbReference type="GO" id="GO:0016491">
    <property type="term" value="F:oxidoreductase activity"/>
    <property type="evidence" value="ECO:0007669"/>
    <property type="project" value="InterPro"/>
</dbReference>
<dbReference type="AlphaFoldDB" id="H6L257"/>
<dbReference type="PANTHER" id="PTHR30543">
    <property type="entry name" value="CHROMATE REDUCTASE"/>
    <property type="match status" value="1"/>
</dbReference>
<dbReference type="Proteomes" id="UP000007519">
    <property type="component" value="Chromosome"/>
</dbReference>
<dbReference type="EMBL" id="CP002831">
    <property type="protein sequence ID" value="AFC24695.1"/>
    <property type="molecule type" value="Genomic_DNA"/>
</dbReference>
<dbReference type="SUPFAM" id="SSF52218">
    <property type="entry name" value="Flavoproteins"/>
    <property type="match status" value="1"/>
</dbReference>
<organism evidence="2 3">
    <name type="scientific">Saprospira grandis (strain Lewin)</name>
    <dbReference type="NCBI Taxonomy" id="984262"/>
    <lineage>
        <taxon>Bacteria</taxon>
        <taxon>Pseudomonadati</taxon>
        <taxon>Bacteroidota</taxon>
        <taxon>Saprospiria</taxon>
        <taxon>Saprospirales</taxon>
        <taxon>Saprospiraceae</taxon>
        <taxon>Saprospira</taxon>
    </lineage>
</organism>
<dbReference type="GO" id="GO:0005829">
    <property type="term" value="C:cytosol"/>
    <property type="evidence" value="ECO:0007669"/>
    <property type="project" value="TreeGrafter"/>
</dbReference>
<dbReference type="InterPro" id="IPR050712">
    <property type="entry name" value="NAD(P)H-dep_reductase"/>
</dbReference>
<protein>
    <submittedName>
        <fullName evidence="2">NADPH-dependent FMN reductase</fullName>
    </submittedName>
</protein>
<dbReference type="GO" id="GO:0010181">
    <property type="term" value="F:FMN binding"/>
    <property type="evidence" value="ECO:0007669"/>
    <property type="project" value="TreeGrafter"/>
</dbReference>
<name>H6L257_SAPGL</name>
<dbReference type="STRING" id="984262.SGRA_1964"/>
<dbReference type="eggNOG" id="COG0431">
    <property type="taxonomic scope" value="Bacteria"/>
</dbReference>
<dbReference type="HOGENOM" id="CLU_055322_1_2_10"/>
<dbReference type="Pfam" id="PF03358">
    <property type="entry name" value="FMN_red"/>
    <property type="match status" value="1"/>
</dbReference>
<dbReference type="KEGG" id="sgn:SGRA_1964"/>
<gene>
    <name evidence="2" type="ordered locus">SGRA_1964</name>
</gene>
<evidence type="ECO:0000313" key="2">
    <source>
        <dbReference type="EMBL" id="AFC24695.1"/>
    </source>
</evidence>
<dbReference type="OrthoDB" id="9812295at2"/>
<feature type="domain" description="NADPH-dependent FMN reductase-like" evidence="1">
    <location>
        <begin position="2"/>
        <end position="150"/>
    </location>
</feature>
<dbReference type="Gene3D" id="3.40.50.360">
    <property type="match status" value="1"/>
</dbReference>
<sequence>MIVVISGTNRPNSKTRIVAEAAFAHFKEKAEEEVRFFSLEDLPDDILHIDMYDPEQQSSALRAIQEQYLIAPNKLFIVAPEYNGSYPGVLKLFLDACSIYAYKESFQGGKKAALVGVAAGRAGNLRGMEHLTGVLNYLQITVMPQQLPISSIGGQLEESGELLAASQNALEEQVERFLAF</sequence>
<dbReference type="InterPro" id="IPR029039">
    <property type="entry name" value="Flavoprotein-like_sf"/>
</dbReference>